<keyword evidence="2" id="KW-0238">DNA-binding</keyword>
<dbReference type="InterPro" id="IPR011711">
    <property type="entry name" value="GntR_C"/>
</dbReference>
<evidence type="ECO:0000256" key="3">
    <source>
        <dbReference type="ARBA" id="ARBA00023163"/>
    </source>
</evidence>
<dbReference type="InterPro" id="IPR036390">
    <property type="entry name" value="WH_DNA-bd_sf"/>
</dbReference>
<dbReference type="SMART" id="SM00345">
    <property type="entry name" value="HTH_GNTR"/>
    <property type="match status" value="1"/>
</dbReference>
<feature type="domain" description="HTH gntR-type" evidence="4">
    <location>
        <begin position="20"/>
        <end position="87"/>
    </location>
</feature>
<dbReference type="AlphaFoldDB" id="F6CRL8"/>
<sequence>MHSCIQFIRILNHCDTLNSMKNSDIIASALEESILRGDYQVGERLNEVNLATQFGVSRTPIREALQKLSKSGLVEQIHRRGVFVRRHSPVELIELFEVMAELEAACGRLAALRISDEALTQLKEANNKCKAAMLAGEADTYYYANEVFHMIIYEQSGNSILEQETKRLHQRLKPYRRLQLHVRGRMPQSMSEHEQIVNALTLADADQSAQLLRGHVAIQGEKFRHLMSSFESINKA</sequence>
<dbReference type="SUPFAM" id="SSF46785">
    <property type="entry name" value="Winged helix' DNA-binding domain"/>
    <property type="match status" value="1"/>
</dbReference>
<dbReference type="HOGENOM" id="CLU_017584_5_1_6"/>
<name>F6CRL8_MARPP</name>
<proteinExistence type="predicted"/>
<dbReference type="PANTHER" id="PTHR43537:SF49">
    <property type="entry name" value="TRANSCRIPTIONAL REGULATORY PROTEIN"/>
    <property type="match status" value="1"/>
</dbReference>
<dbReference type="CDD" id="cd07377">
    <property type="entry name" value="WHTH_GntR"/>
    <property type="match status" value="1"/>
</dbReference>
<dbReference type="SMART" id="SM00895">
    <property type="entry name" value="FCD"/>
    <property type="match status" value="1"/>
</dbReference>
<evidence type="ECO:0000256" key="1">
    <source>
        <dbReference type="ARBA" id="ARBA00023015"/>
    </source>
</evidence>
<dbReference type="EMBL" id="CP002771">
    <property type="protein sequence ID" value="AEF53781.1"/>
    <property type="molecule type" value="Genomic_DNA"/>
</dbReference>
<organism evidence="5 6">
    <name type="scientific">Marinomonas posidonica (strain CECT 7376 / NCIMB 14433 / IVIA-Po-181)</name>
    <dbReference type="NCBI Taxonomy" id="491952"/>
    <lineage>
        <taxon>Bacteria</taxon>
        <taxon>Pseudomonadati</taxon>
        <taxon>Pseudomonadota</taxon>
        <taxon>Gammaproteobacteria</taxon>
        <taxon>Oceanospirillales</taxon>
        <taxon>Oceanospirillaceae</taxon>
        <taxon>Marinomonas</taxon>
    </lineage>
</organism>
<dbReference type="InterPro" id="IPR036388">
    <property type="entry name" value="WH-like_DNA-bd_sf"/>
</dbReference>
<dbReference type="STRING" id="491952.Mar181_0725"/>
<evidence type="ECO:0000256" key="2">
    <source>
        <dbReference type="ARBA" id="ARBA00023125"/>
    </source>
</evidence>
<keyword evidence="3" id="KW-0804">Transcription</keyword>
<accession>F6CRL8</accession>
<dbReference type="GO" id="GO:0003700">
    <property type="term" value="F:DNA-binding transcription factor activity"/>
    <property type="evidence" value="ECO:0007669"/>
    <property type="project" value="InterPro"/>
</dbReference>
<dbReference type="Gene3D" id="1.10.10.10">
    <property type="entry name" value="Winged helix-like DNA-binding domain superfamily/Winged helix DNA-binding domain"/>
    <property type="match status" value="1"/>
</dbReference>
<evidence type="ECO:0000259" key="4">
    <source>
        <dbReference type="PROSITE" id="PS50949"/>
    </source>
</evidence>
<dbReference type="PANTHER" id="PTHR43537">
    <property type="entry name" value="TRANSCRIPTIONAL REGULATOR, GNTR FAMILY"/>
    <property type="match status" value="1"/>
</dbReference>
<gene>
    <name evidence="5" type="ordered locus">Mar181_0725</name>
</gene>
<dbReference type="Gene3D" id="1.20.120.530">
    <property type="entry name" value="GntR ligand-binding domain-like"/>
    <property type="match status" value="1"/>
</dbReference>
<dbReference type="KEGG" id="mpc:Mar181_0725"/>
<keyword evidence="6" id="KW-1185">Reference proteome</keyword>
<evidence type="ECO:0000313" key="6">
    <source>
        <dbReference type="Proteomes" id="UP000009230"/>
    </source>
</evidence>
<dbReference type="InterPro" id="IPR000524">
    <property type="entry name" value="Tscrpt_reg_HTH_GntR"/>
</dbReference>
<reference evidence="5 6" key="1">
    <citation type="journal article" date="2012" name="Stand. Genomic Sci.">
        <title>Complete genome sequence of Marinomonas posidonica type strain (IVIA-Po-181(T)).</title>
        <authorList>
            <person name="Lucas-Elio P."/>
            <person name="Goodwin L."/>
            <person name="Woyke T."/>
            <person name="Pitluck S."/>
            <person name="Nolan M."/>
            <person name="Kyrpides N.C."/>
            <person name="Detter J.C."/>
            <person name="Copeland A."/>
            <person name="Lu M."/>
            <person name="Bruce D."/>
            <person name="Detter C."/>
            <person name="Tapia R."/>
            <person name="Han S."/>
            <person name="Land M.L."/>
            <person name="Ivanova N."/>
            <person name="Mikhailova N."/>
            <person name="Johnston A.W."/>
            <person name="Sanchez-Amat A."/>
        </authorList>
    </citation>
    <scope>NUCLEOTIDE SEQUENCE [LARGE SCALE GENOMIC DNA]</scope>
    <source>
        <strain evidence="6">CECT 7376 / NCIMB 14433 / IVIA-Po-181</strain>
    </source>
</reference>
<evidence type="ECO:0000313" key="5">
    <source>
        <dbReference type="EMBL" id="AEF53781.1"/>
    </source>
</evidence>
<dbReference type="SUPFAM" id="SSF48008">
    <property type="entry name" value="GntR ligand-binding domain-like"/>
    <property type="match status" value="1"/>
</dbReference>
<dbReference type="GO" id="GO:0003677">
    <property type="term" value="F:DNA binding"/>
    <property type="evidence" value="ECO:0007669"/>
    <property type="project" value="UniProtKB-KW"/>
</dbReference>
<dbReference type="PROSITE" id="PS50949">
    <property type="entry name" value="HTH_GNTR"/>
    <property type="match status" value="1"/>
</dbReference>
<dbReference type="Pfam" id="PF07729">
    <property type="entry name" value="FCD"/>
    <property type="match status" value="1"/>
</dbReference>
<dbReference type="eggNOG" id="COG1802">
    <property type="taxonomic scope" value="Bacteria"/>
</dbReference>
<protein>
    <submittedName>
        <fullName evidence="5">Transcriptional regulator, GntR family</fullName>
    </submittedName>
</protein>
<dbReference type="PRINTS" id="PR00035">
    <property type="entry name" value="HTHGNTR"/>
</dbReference>
<keyword evidence="1" id="KW-0805">Transcription regulation</keyword>
<dbReference type="InterPro" id="IPR008920">
    <property type="entry name" value="TF_FadR/GntR_C"/>
</dbReference>
<dbReference type="Proteomes" id="UP000009230">
    <property type="component" value="Chromosome"/>
</dbReference>
<dbReference type="Pfam" id="PF00392">
    <property type="entry name" value="GntR"/>
    <property type="match status" value="1"/>
</dbReference>